<organism evidence="2 3">
    <name type="scientific">Massariosphaeria phaeospora</name>
    <dbReference type="NCBI Taxonomy" id="100035"/>
    <lineage>
        <taxon>Eukaryota</taxon>
        <taxon>Fungi</taxon>
        <taxon>Dikarya</taxon>
        <taxon>Ascomycota</taxon>
        <taxon>Pezizomycotina</taxon>
        <taxon>Dothideomycetes</taxon>
        <taxon>Pleosporomycetidae</taxon>
        <taxon>Pleosporales</taxon>
        <taxon>Pleosporales incertae sedis</taxon>
        <taxon>Massariosphaeria</taxon>
    </lineage>
</organism>
<accession>A0A7C8MJH2</accession>
<dbReference type="AlphaFoldDB" id="A0A7C8MJH2"/>
<evidence type="ECO:0000256" key="1">
    <source>
        <dbReference type="SAM" id="MobiDB-lite"/>
    </source>
</evidence>
<evidence type="ECO:0000313" key="2">
    <source>
        <dbReference type="EMBL" id="KAF2874802.1"/>
    </source>
</evidence>
<sequence length="252" mass="28317">MGAGAGFAVVSFPLLSGPKFSPVFELDALNTLQRSRFCEEMAKDPVYLNSLDRLTRKLILSGARDLEKNEKRLSRRFGVVVPERPGLSWPVASNSDSFNKPEKPTSLPGHESEQTTNNSAYDLLSESVEDRVENIQPSREEQHKQELAYIAFKSKTKDAEFDMEHSEQARFEKLLWTQLQSLYYKPARRLDESPISTTLQRMKKTREQVRSSGDNFAGDNTAYVAAVESVITELEAAAATVRARGAEALLRE</sequence>
<keyword evidence="3" id="KW-1185">Reference proteome</keyword>
<reference evidence="2 3" key="1">
    <citation type="submission" date="2020-01" db="EMBL/GenBank/DDBJ databases">
        <authorList>
            <consortium name="DOE Joint Genome Institute"/>
            <person name="Haridas S."/>
            <person name="Albert R."/>
            <person name="Binder M."/>
            <person name="Bloem J."/>
            <person name="Labutti K."/>
            <person name="Salamov A."/>
            <person name="Andreopoulos B."/>
            <person name="Baker S.E."/>
            <person name="Barry K."/>
            <person name="Bills G."/>
            <person name="Bluhm B.H."/>
            <person name="Cannon C."/>
            <person name="Castanera R."/>
            <person name="Culley D.E."/>
            <person name="Daum C."/>
            <person name="Ezra D."/>
            <person name="Gonzalez J.B."/>
            <person name="Henrissat B."/>
            <person name="Kuo A."/>
            <person name="Liang C."/>
            <person name="Lipzen A."/>
            <person name="Lutzoni F."/>
            <person name="Magnuson J."/>
            <person name="Mondo S."/>
            <person name="Nolan M."/>
            <person name="Ohm R."/>
            <person name="Pangilinan J."/>
            <person name="Park H.-J.H."/>
            <person name="Ramirez L."/>
            <person name="Alfaro M."/>
            <person name="Sun H."/>
            <person name="Tritt A."/>
            <person name="Yoshinaga Y."/>
            <person name="Zwiers L.-H.L."/>
            <person name="Turgeon B.G."/>
            <person name="Goodwin S.B."/>
            <person name="Spatafora J.W."/>
            <person name="Crous P.W."/>
            <person name="Grigoriev I.V."/>
        </authorList>
    </citation>
    <scope>NUCLEOTIDE SEQUENCE [LARGE SCALE GENOMIC DNA]</scope>
    <source>
        <strain evidence="2 3">CBS 611.86</strain>
    </source>
</reference>
<comment type="caution">
    <text evidence="2">The sequence shown here is derived from an EMBL/GenBank/DDBJ whole genome shotgun (WGS) entry which is preliminary data.</text>
</comment>
<proteinExistence type="predicted"/>
<name>A0A7C8MJH2_9PLEO</name>
<feature type="region of interest" description="Disordered" evidence="1">
    <location>
        <begin position="91"/>
        <end position="117"/>
    </location>
</feature>
<protein>
    <submittedName>
        <fullName evidence="2">Uncharacterized protein</fullName>
    </submittedName>
</protein>
<dbReference type="EMBL" id="JAADJZ010000005">
    <property type="protein sequence ID" value="KAF2874802.1"/>
    <property type="molecule type" value="Genomic_DNA"/>
</dbReference>
<evidence type="ECO:0000313" key="3">
    <source>
        <dbReference type="Proteomes" id="UP000481861"/>
    </source>
</evidence>
<dbReference type="Proteomes" id="UP000481861">
    <property type="component" value="Unassembled WGS sequence"/>
</dbReference>
<gene>
    <name evidence="2" type="ORF">BDV95DRAFT_591584</name>
</gene>